<feature type="domain" description="F-box" evidence="1">
    <location>
        <begin position="8"/>
        <end position="46"/>
    </location>
</feature>
<name>A0A9P1I901_9PELO</name>
<dbReference type="AlphaFoldDB" id="A0A9P1I901"/>
<gene>
    <name evidence="2" type="ORF">CAMP_LOCUS2456</name>
</gene>
<dbReference type="InterPro" id="IPR001810">
    <property type="entry name" value="F-box_dom"/>
</dbReference>
<keyword evidence="3" id="KW-1185">Reference proteome</keyword>
<comment type="caution">
    <text evidence="2">The sequence shown here is derived from an EMBL/GenBank/DDBJ whole genome shotgun (WGS) entry which is preliminary data.</text>
</comment>
<evidence type="ECO:0000259" key="1">
    <source>
        <dbReference type="Pfam" id="PF00646"/>
    </source>
</evidence>
<protein>
    <recommendedName>
        <fullName evidence="1">F-box domain-containing protein</fullName>
    </recommendedName>
</protein>
<evidence type="ECO:0000313" key="3">
    <source>
        <dbReference type="Proteomes" id="UP001152747"/>
    </source>
</evidence>
<reference evidence="2" key="1">
    <citation type="submission" date="2022-11" db="EMBL/GenBank/DDBJ databases">
        <authorList>
            <person name="Kikuchi T."/>
        </authorList>
    </citation>
    <scope>NUCLEOTIDE SEQUENCE</scope>
    <source>
        <strain evidence="2">PS1010</strain>
    </source>
</reference>
<organism evidence="2 3">
    <name type="scientific">Caenorhabditis angaria</name>
    <dbReference type="NCBI Taxonomy" id="860376"/>
    <lineage>
        <taxon>Eukaryota</taxon>
        <taxon>Metazoa</taxon>
        <taxon>Ecdysozoa</taxon>
        <taxon>Nematoda</taxon>
        <taxon>Chromadorea</taxon>
        <taxon>Rhabditida</taxon>
        <taxon>Rhabditina</taxon>
        <taxon>Rhabditomorpha</taxon>
        <taxon>Rhabditoidea</taxon>
        <taxon>Rhabditidae</taxon>
        <taxon>Peloderinae</taxon>
        <taxon>Caenorhabditis</taxon>
    </lineage>
</organism>
<dbReference type="PANTHER" id="PTHR21503">
    <property type="entry name" value="F-BOX-CONTAINING HYPOTHETICAL PROTEIN C.ELEGANS"/>
    <property type="match status" value="1"/>
</dbReference>
<dbReference type="EMBL" id="CANHGI010000001">
    <property type="protein sequence ID" value="CAI5439819.1"/>
    <property type="molecule type" value="Genomic_DNA"/>
</dbReference>
<evidence type="ECO:0000313" key="2">
    <source>
        <dbReference type="EMBL" id="CAI5439819.1"/>
    </source>
</evidence>
<sequence>MEEPPCYILSLPNELQEMIFDRMQPADKISFGKSSLQCRKLWEHSKSLYDGICWDNEEGYRVRLSLNNSYPFVGNQHFIDFHRDLRDYEVGQNDEITRTGKIGIQENSFEIAQTMFIKKLEKYQNTVKSLTIKGTCEITLQNVQSFPNLQYLYLSGSENREIFQEILSKTGGNMLKNLRIFGDYGEDYSEFQQIYRVREYLSIGFWLTREQFFNLSARNIEMEMGELKAGDIFEFIRTWQNGNRVLENCTWHLKLYDFDAREFFGFFNTQLVNHRYKQISIQGDGLTSAMITFKRRDCLTFEVMQNHNLFLDDLNSDHELAEVLPEYYEFERELLDLEEDDDSWNLGEQLEDLEEEEEDWDFLNDDY</sequence>
<dbReference type="Proteomes" id="UP001152747">
    <property type="component" value="Unassembled WGS sequence"/>
</dbReference>
<dbReference type="Pfam" id="PF00646">
    <property type="entry name" value="F-box"/>
    <property type="match status" value="1"/>
</dbReference>
<accession>A0A9P1I901</accession>
<dbReference type="PANTHER" id="PTHR21503:SF8">
    <property type="entry name" value="F-BOX ASSOCIATED DOMAIN-CONTAINING PROTEIN-RELATED"/>
    <property type="match status" value="1"/>
</dbReference>
<proteinExistence type="predicted"/>